<dbReference type="GO" id="GO:0009279">
    <property type="term" value="C:cell outer membrane"/>
    <property type="evidence" value="ECO:0007669"/>
    <property type="project" value="UniProtKB-SubCell"/>
</dbReference>
<evidence type="ECO:0000313" key="8">
    <source>
        <dbReference type="Proteomes" id="UP000028640"/>
    </source>
</evidence>
<dbReference type="InterPro" id="IPR050330">
    <property type="entry name" value="Bact_OuterMem_StrucFunc"/>
</dbReference>
<comment type="caution">
    <text evidence="7">The sequence shown here is derived from an EMBL/GenBank/DDBJ whole genome shotgun (WGS) entry which is preliminary data.</text>
</comment>
<dbReference type="PANTHER" id="PTHR30329:SF21">
    <property type="entry name" value="LIPOPROTEIN YIAD-RELATED"/>
    <property type="match status" value="1"/>
</dbReference>
<name>A0A085GIJ2_EWIA3</name>
<evidence type="ECO:0000256" key="3">
    <source>
        <dbReference type="ARBA" id="ARBA00023237"/>
    </source>
</evidence>
<dbReference type="eggNOG" id="COG2885">
    <property type="taxonomic scope" value="Bacteria"/>
</dbReference>
<dbReference type="GeneID" id="78379507"/>
<proteinExistence type="predicted"/>
<feature type="transmembrane region" description="Helical" evidence="5">
    <location>
        <begin position="33"/>
        <end position="53"/>
    </location>
</feature>
<keyword evidence="2 4" id="KW-0472">Membrane</keyword>
<keyword evidence="5" id="KW-1133">Transmembrane helix</keyword>
<feature type="domain" description="OmpA-like" evidence="6">
    <location>
        <begin position="430"/>
        <end position="550"/>
    </location>
</feature>
<gene>
    <name evidence="7" type="ORF">GEAM_1165</name>
</gene>
<dbReference type="PRINTS" id="PR01021">
    <property type="entry name" value="OMPADOMAIN"/>
</dbReference>
<sequence length="559" mass="62382">MTTIKSNTVLPLLWLASCGMLIANFYYSENTTANNATFTLFLLLLTVTVGWHYRLKMPQPEQQPSEPIATHVDEVEKVENSVILLLGPYAAKWFNDPEAKDSTRFSSNAVWIFIPSPEALKRRLDYIAEFHPSAQIVGFFPFLPDVYETDAVLISQLNKWQNTFSGLSLRAPLSCVFAIYAQLSNQRLSHDSNNAYWTGNINFARDTEISLAQAFPQLNQQLELQGFLGKKFSPQRHALGQSLFDWLNESGIAQTLQTLFQATSLRLTDVILTDNGKGFIRHGAWAAWLESTFGVLPGLGASLSLPPLPEVINTQKSRVIHVIKPRAPLPAPRPKWLWSLSLAALLLAVHILHTGFEEQRRQQAFAQEMVALGKIDELSVKGIGSSLKELAAKGEALSSCVKAADITHWGLSQCRPMLKKVESRIDQYENIRAYSSSFVAPMFDSNSAELKDKSPNNPTLAPLLVLLKSYPDRKILIVGHSDNTGSDAFNLALSEQRAINVRNWLLKYTPHTFNDFIIRGKGALEPIASNATKEGQTQNRRVDVLLIPSNEPEMETDIK</sequence>
<dbReference type="Proteomes" id="UP000028640">
    <property type="component" value="Unassembled WGS sequence"/>
</dbReference>
<dbReference type="InterPro" id="IPR006665">
    <property type="entry name" value="OmpA-like"/>
</dbReference>
<dbReference type="SUPFAM" id="SSF103088">
    <property type="entry name" value="OmpA-like"/>
    <property type="match status" value="1"/>
</dbReference>
<comment type="subcellular location">
    <subcellularLocation>
        <location evidence="1">Cell outer membrane</location>
    </subcellularLocation>
</comment>
<evidence type="ECO:0000256" key="5">
    <source>
        <dbReference type="SAM" id="Phobius"/>
    </source>
</evidence>
<organism evidence="7 8">
    <name type="scientific">Ewingella americana (strain ATCC 33852 / DSM 4580 / CCUG 14506 / JCM 5911 / LMG 7869 / NCTC 12157 / CDC 1468-78)</name>
    <dbReference type="NCBI Taxonomy" id="910964"/>
    <lineage>
        <taxon>Bacteria</taxon>
        <taxon>Pseudomonadati</taxon>
        <taxon>Pseudomonadota</taxon>
        <taxon>Gammaproteobacteria</taxon>
        <taxon>Enterobacterales</taxon>
        <taxon>Yersiniaceae</taxon>
        <taxon>Ewingella</taxon>
    </lineage>
</organism>
<evidence type="ECO:0000256" key="1">
    <source>
        <dbReference type="ARBA" id="ARBA00004442"/>
    </source>
</evidence>
<evidence type="ECO:0000313" key="7">
    <source>
        <dbReference type="EMBL" id="KFC83537.1"/>
    </source>
</evidence>
<dbReference type="STRING" id="910964.GEAM_1165"/>
<dbReference type="Pfam" id="PF00691">
    <property type="entry name" value="OmpA"/>
    <property type="match status" value="1"/>
</dbReference>
<dbReference type="PANTHER" id="PTHR30329">
    <property type="entry name" value="STATOR ELEMENT OF FLAGELLAR MOTOR COMPLEX"/>
    <property type="match status" value="1"/>
</dbReference>
<dbReference type="InterPro" id="IPR006664">
    <property type="entry name" value="OMP_bac"/>
</dbReference>
<dbReference type="PROSITE" id="PS51123">
    <property type="entry name" value="OMPA_2"/>
    <property type="match status" value="1"/>
</dbReference>
<keyword evidence="8" id="KW-1185">Reference proteome</keyword>
<evidence type="ECO:0000259" key="6">
    <source>
        <dbReference type="PROSITE" id="PS51123"/>
    </source>
</evidence>
<dbReference type="InterPro" id="IPR036737">
    <property type="entry name" value="OmpA-like_sf"/>
</dbReference>
<accession>A0A085GIJ2</accession>
<dbReference type="OrthoDB" id="345640at2"/>
<dbReference type="EMBL" id="JMPJ01000037">
    <property type="protein sequence ID" value="KFC83537.1"/>
    <property type="molecule type" value="Genomic_DNA"/>
</dbReference>
<keyword evidence="5" id="KW-0812">Transmembrane</keyword>
<protein>
    <submittedName>
        <fullName evidence="7">Putative OmpA family outer membrane porin</fullName>
    </submittedName>
</protein>
<dbReference type="RefSeq" id="WP_034789433.1">
    <property type="nucleotide sequence ID" value="NZ_JMPJ01000037.1"/>
</dbReference>
<dbReference type="Gene3D" id="3.30.1330.60">
    <property type="entry name" value="OmpA-like domain"/>
    <property type="match status" value="1"/>
</dbReference>
<feature type="transmembrane region" description="Helical" evidence="5">
    <location>
        <begin position="9"/>
        <end position="27"/>
    </location>
</feature>
<dbReference type="CDD" id="cd07185">
    <property type="entry name" value="OmpA_C-like"/>
    <property type="match status" value="1"/>
</dbReference>
<evidence type="ECO:0000256" key="2">
    <source>
        <dbReference type="ARBA" id="ARBA00023136"/>
    </source>
</evidence>
<dbReference type="PROSITE" id="PS51257">
    <property type="entry name" value="PROKAR_LIPOPROTEIN"/>
    <property type="match status" value="1"/>
</dbReference>
<evidence type="ECO:0000256" key="4">
    <source>
        <dbReference type="PROSITE-ProRule" id="PRU00473"/>
    </source>
</evidence>
<keyword evidence="3" id="KW-0998">Cell outer membrane</keyword>
<reference evidence="7 8" key="1">
    <citation type="submission" date="2014-05" db="EMBL/GenBank/DDBJ databases">
        <title>ATOL: Assembling a taxonomically balanced genome-scale reconstruction of the evolutionary history of the Enterobacteriaceae.</title>
        <authorList>
            <person name="Plunkett G.III."/>
            <person name="Neeno-Eckwall E.C."/>
            <person name="Glasner J.D."/>
            <person name="Perna N.T."/>
        </authorList>
    </citation>
    <scope>NUCLEOTIDE SEQUENCE [LARGE SCALE GENOMIC DNA]</scope>
    <source>
        <strain evidence="7 8">ATCC 33852</strain>
    </source>
</reference>
<dbReference type="AlphaFoldDB" id="A0A085GIJ2"/>